<gene>
    <name evidence="3" type="ORF">L227DRAFT_580953</name>
</gene>
<keyword evidence="1" id="KW-0472">Membrane</keyword>
<dbReference type="Proteomes" id="UP000313359">
    <property type="component" value="Unassembled WGS sequence"/>
</dbReference>
<sequence length="221" mass="24781">MGGDPVADKSGFLCMYMSNHPDTLVSYVRYWGKVSAQVSSAKMTAIDTKGMTLTYQTKGSTETKEVRVEFEPPLLGYEEVKPRLMGMKAEAEEELGMTRAPQITSFRYSPKFMTTIVAMTFLTYCTLAQSLASSEYAPFFVPGNTILSYLPSWSLQFSWGMVAFCHGFESLYVLYLCKKHRTGFFVGAQYVLAALMLGFPVISDMRKQVQDARIDSIMKGK</sequence>
<organism evidence="3 4">
    <name type="scientific">Lentinus tigrinus ALCF2SS1-6</name>
    <dbReference type="NCBI Taxonomy" id="1328759"/>
    <lineage>
        <taxon>Eukaryota</taxon>
        <taxon>Fungi</taxon>
        <taxon>Dikarya</taxon>
        <taxon>Basidiomycota</taxon>
        <taxon>Agaricomycotina</taxon>
        <taxon>Agaricomycetes</taxon>
        <taxon>Polyporales</taxon>
        <taxon>Polyporaceae</taxon>
        <taxon>Lentinus</taxon>
    </lineage>
</organism>
<dbReference type="Gene3D" id="3.20.180.10">
    <property type="entry name" value="PNP-oxidase-like"/>
    <property type="match status" value="1"/>
</dbReference>
<evidence type="ECO:0000259" key="2">
    <source>
        <dbReference type="Pfam" id="PF10615"/>
    </source>
</evidence>
<dbReference type="Pfam" id="PF14934">
    <property type="entry name" value="TMEM254"/>
    <property type="match status" value="1"/>
</dbReference>
<keyword evidence="1" id="KW-1133">Transmembrane helix</keyword>
<proteinExistence type="predicted"/>
<evidence type="ECO:0000313" key="4">
    <source>
        <dbReference type="Proteomes" id="UP000313359"/>
    </source>
</evidence>
<evidence type="ECO:0000256" key="1">
    <source>
        <dbReference type="SAM" id="Phobius"/>
    </source>
</evidence>
<feature type="transmembrane region" description="Helical" evidence="1">
    <location>
        <begin position="112"/>
        <end position="132"/>
    </location>
</feature>
<feature type="transmembrane region" description="Helical" evidence="1">
    <location>
        <begin position="184"/>
        <end position="202"/>
    </location>
</feature>
<dbReference type="EMBL" id="ML122313">
    <property type="protein sequence ID" value="RPD53922.1"/>
    <property type="molecule type" value="Genomic_DNA"/>
</dbReference>
<dbReference type="InterPro" id="IPR028110">
    <property type="entry name" value="TMEM254"/>
</dbReference>
<dbReference type="Pfam" id="PF10615">
    <property type="entry name" value="DUF2470"/>
    <property type="match status" value="1"/>
</dbReference>
<keyword evidence="4" id="KW-1185">Reference proteome</keyword>
<dbReference type="InterPro" id="IPR019595">
    <property type="entry name" value="DUF2470"/>
</dbReference>
<dbReference type="PANTHER" id="PTHR37783">
    <property type="entry name" value="MEMBRANE PROTEIN, PUTATIVE (AFU_ORTHOLOGUE AFUA_1G04315)-RELATED"/>
    <property type="match status" value="1"/>
</dbReference>
<keyword evidence="1" id="KW-0812">Transmembrane</keyword>
<dbReference type="OrthoDB" id="5553410at2759"/>
<accession>A0A5C2RQL3</accession>
<dbReference type="InterPro" id="IPR037119">
    <property type="entry name" value="Haem_oxidase_HugZ-like_sf"/>
</dbReference>
<protein>
    <recommendedName>
        <fullName evidence="2">DUF2470 domain-containing protein</fullName>
    </recommendedName>
</protein>
<dbReference type="AlphaFoldDB" id="A0A5C2RQL3"/>
<feature type="domain" description="DUF2470" evidence="2">
    <location>
        <begin position="12"/>
        <end position="87"/>
    </location>
</feature>
<feature type="transmembrane region" description="Helical" evidence="1">
    <location>
        <begin position="157"/>
        <end position="177"/>
    </location>
</feature>
<evidence type="ECO:0000313" key="3">
    <source>
        <dbReference type="EMBL" id="RPD53922.1"/>
    </source>
</evidence>
<reference evidence="3" key="1">
    <citation type="journal article" date="2018" name="Genome Biol. Evol.">
        <title>Genomics and development of Lentinus tigrinus, a white-rot wood-decaying mushroom with dimorphic fruiting bodies.</title>
        <authorList>
            <person name="Wu B."/>
            <person name="Xu Z."/>
            <person name="Knudson A."/>
            <person name="Carlson A."/>
            <person name="Chen N."/>
            <person name="Kovaka S."/>
            <person name="LaButti K."/>
            <person name="Lipzen A."/>
            <person name="Pennachio C."/>
            <person name="Riley R."/>
            <person name="Schakwitz W."/>
            <person name="Umezawa K."/>
            <person name="Ohm R.A."/>
            <person name="Grigoriev I.V."/>
            <person name="Nagy L.G."/>
            <person name="Gibbons J."/>
            <person name="Hibbett D."/>
        </authorList>
    </citation>
    <scope>NUCLEOTIDE SEQUENCE [LARGE SCALE GENOMIC DNA]</scope>
    <source>
        <strain evidence="3">ALCF2SS1-6</strain>
    </source>
</reference>
<dbReference type="STRING" id="1328759.A0A5C2RQL3"/>
<dbReference type="PANTHER" id="PTHR37783:SF1">
    <property type="entry name" value="MEMBRANE PROTEIN, PUTATIVE (AFU_ORTHOLOGUE AFUA_1G04315)-RELATED"/>
    <property type="match status" value="1"/>
</dbReference>
<name>A0A5C2RQL3_9APHY</name>